<evidence type="ECO:0000259" key="1">
    <source>
        <dbReference type="Pfam" id="PF13503"/>
    </source>
</evidence>
<dbReference type="RefSeq" id="WP_179600601.1">
    <property type="nucleotide sequence ID" value="NZ_CP060201.1"/>
</dbReference>
<name>A0A7G7X9F4_9PSED</name>
<dbReference type="EMBL" id="CP060201">
    <property type="protein sequence ID" value="QNH76599.1"/>
    <property type="molecule type" value="Genomic_DNA"/>
</dbReference>
<reference evidence="3" key="1">
    <citation type="journal article" date="2020" name="Microbiol. Resour. Announc.">
        <title>Complete genome sequences of four natural Pseudomonas isolates that catabolize a wide range of aromatic compounds relevant to lignin valorization.</title>
        <authorList>
            <person name="Hatmaker E.A."/>
            <person name="Presley G."/>
            <person name="Cannon O."/>
            <person name="Guss A.M."/>
            <person name="Elkins J.G."/>
        </authorList>
    </citation>
    <scope>NUCLEOTIDE SEQUENCE [LARGE SCALE GENOMIC DNA]</scope>
    <source>
        <strain evidence="3">H1F5C</strain>
    </source>
</reference>
<proteinExistence type="predicted"/>
<dbReference type="AlphaFoldDB" id="A0A7G7X9F4"/>
<feature type="domain" description="DUF4123" evidence="1">
    <location>
        <begin position="9"/>
        <end position="118"/>
    </location>
</feature>
<gene>
    <name evidence="2" type="ORF">GGI48_25480</name>
</gene>
<evidence type="ECO:0000313" key="3">
    <source>
        <dbReference type="Proteomes" id="UP000515277"/>
    </source>
</evidence>
<sequence>MNPTHHGALLLDGASQDHILAWLYQHYPSHQPLPLLLETPYAALQESGPILLDAPRHSPLYEGWSSGVTELRHGLWLEARLPAEQLFHCLQRRLQVRSPDSRKFWLRLGDARPLLRAWKAGVEWPRGFWHGIDVLWMRHAQGPIPTWRNHQPELDLVTASDSFDAHITLSWPLLGALTEEPEPSQETDQ</sequence>
<evidence type="ECO:0000313" key="2">
    <source>
        <dbReference type="EMBL" id="QNH76599.1"/>
    </source>
</evidence>
<organism evidence="2 3">
    <name type="scientific">Pseudomonas protegens</name>
    <dbReference type="NCBI Taxonomy" id="380021"/>
    <lineage>
        <taxon>Bacteria</taxon>
        <taxon>Pseudomonadati</taxon>
        <taxon>Pseudomonadota</taxon>
        <taxon>Gammaproteobacteria</taxon>
        <taxon>Pseudomonadales</taxon>
        <taxon>Pseudomonadaceae</taxon>
        <taxon>Pseudomonas</taxon>
    </lineage>
</organism>
<accession>A0A7G7X9F4</accession>
<dbReference type="InterPro" id="IPR025391">
    <property type="entry name" value="DUF4123"/>
</dbReference>
<protein>
    <submittedName>
        <fullName evidence="2">DUF4123 domain-containing protein</fullName>
    </submittedName>
</protein>
<dbReference type="Proteomes" id="UP000515277">
    <property type="component" value="Chromosome"/>
</dbReference>
<dbReference type="Pfam" id="PF13503">
    <property type="entry name" value="DUF4123"/>
    <property type="match status" value="1"/>
</dbReference>